<accession>A0ACC2ZUH7</accession>
<organism evidence="1 2">
    <name type="scientific">Neophaeococcomyces mojaviensis</name>
    <dbReference type="NCBI Taxonomy" id="3383035"/>
    <lineage>
        <taxon>Eukaryota</taxon>
        <taxon>Fungi</taxon>
        <taxon>Dikarya</taxon>
        <taxon>Ascomycota</taxon>
        <taxon>Pezizomycotina</taxon>
        <taxon>Eurotiomycetes</taxon>
        <taxon>Chaetothyriomycetidae</taxon>
        <taxon>Chaetothyriales</taxon>
        <taxon>Chaetothyriales incertae sedis</taxon>
        <taxon>Neophaeococcomyces</taxon>
    </lineage>
</organism>
<name>A0ACC2ZUH7_9EURO</name>
<dbReference type="EMBL" id="JAPDRQ010000267">
    <property type="protein sequence ID" value="KAJ9651279.1"/>
    <property type="molecule type" value="Genomic_DNA"/>
</dbReference>
<sequence length="320" mass="34505">MASTSNGHGSNGTNTSRSTSPSALITGGASGMGLSVATHLVSQGWNVCIVDFNETSGQEVAERLGKQAQGQDHVQFVKVDVTDYEQQAKAFVETWARWGRLDFVFANAGFGDKQDFYAQAEERADGSPAKPNISVIDVCLLGVVYSAFLALHYFRKNDGKKGKLVSTSSLCGLYPGEGIPLYTAAKHGVVGLTRAMARKLAQSGESITVNCICPGDPMWLSGNLLLINALREGLVDTGLTPVLMAVSPPEYVTPHTTIVKAVTSFLDDDSKNGLAAECSGENVHYRVQQEFGDDKAEWIMTTSFERLWAKRKEEEEGKGK</sequence>
<keyword evidence="2" id="KW-1185">Reference proteome</keyword>
<comment type="caution">
    <text evidence="1">The sequence shown here is derived from an EMBL/GenBank/DDBJ whole genome shotgun (WGS) entry which is preliminary data.</text>
</comment>
<proteinExistence type="predicted"/>
<protein>
    <submittedName>
        <fullName evidence="1">Uncharacterized protein</fullName>
    </submittedName>
</protein>
<gene>
    <name evidence="1" type="ORF">H2198_009433</name>
</gene>
<evidence type="ECO:0000313" key="1">
    <source>
        <dbReference type="EMBL" id="KAJ9651279.1"/>
    </source>
</evidence>
<dbReference type="Proteomes" id="UP001172386">
    <property type="component" value="Unassembled WGS sequence"/>
</dbReference>
<evidence type="ECO:0000313" key="2">
    <source>
        <dbReference type="Proteomes" id="UP001172386"/>
    </source>
</evidence>
<reference evidence="1" key="1">
    <citation type="submission" date="2022-10" db="EMBL/GenBank/DDBJ databases">
        <title>Culturing micro-colonial fungi from biological soil crusts in the Mojave desert and describing Neophaeococcomyces mojavensis, and introducing the new genera and species Taxawa tesnikishii.</title>
        <authorList>
            <person name="Kurbessoian T."/>
            <person name="Stajich J.E."/>
        </authorList>
    </citation>
    <scope>NUCLEOTIDE SEQUENCE</scope>
    <source>
        <strain evidence="1">JES_112</strain>
    </source>
</reference>